<keyword evidence="2" id="KW-1185">Reference proteome</keyword>
<accession>A0AAD5X892</accession>
<reference evidence="1" key="1">
    <citation type="submission" date="2020-05" db="EMBL/GenBank/DDBJ databases">
        <title>Phylogenomic resolution of chytrid fungi.</title>
        <authorList>
            <person name="Stajich J.E."/>
            <person name="Amses K."/>
            <person name="Simmons R."/>
            <person name="Seto K."/>
            <person name="Myers J."/>
            <person name="Bonds A."/>
            <person name="Quandt C.A."/>
            <person name="Barry K."/>
            <person name="Liu P."/>
            <person name="Grigoriev I."/>
            <person name="Longcore J.E."/>
            <person name="James T.Y."/>
        </authorList>
    </citation>
    <scope>NUCLEOTIDE SEQUENCE</scope>
    <source>
        <strain evidence="1">JEL0318</strain>
    </source>
</reference>
<name>A0AAD5X892_9FUNG</name>
<dbReference type="Proteomes" id="UP001212841">
    <property type="component" value="Unassembled WGS sequence"/>
</dbReference>
<evidence type="ECO:0000313" key="2">
    <source>
        <dbReference type="Proteomes" id="UP001212841"/>
    </source>
</evidence>
<protein>
    <submittedName>
        <fullName evidence="1">Uncharacterized protein</fullName>
    </submittedName>
</protein>
<proteinExistence type="predicted"/>
<evidence type="ECO:0000313" key="1">
    <source>
        <dbReference type="EMBL" id="KAJ3054723.1"/>
    </source>
</evidence>
<sequence>MTTIMEEDWKTFTTFDFYPTPEHSMEATSTSSSPTAAASPLQQTVDWEQSACASDTLCFPPLVHQTLNTNLLPDLSLPPLALQQLPTPEPLSTLLTFCNAHKIKTQSHPYHTLHLQVPKKNHNTFYNTISQAASRFIKEKGPEYGQKGWVNWRKAREFVWGINSDVWRREEADFAVVEEFLRVLRLEVELAERLEC</sequence>
<comment type="caution">
    <text evidence="1">The sequence shown here is derived from an EMBL/GenBank/DDBJ whole genome shotgun (WGS) entry which is preliminary data.</text>
</comment>
<dbReference type="EMBL" id="JADGJD010000119">
    <property type="protein sequence ID" value="KAJ3054723.1"/>
    <property type="molecule type" value="Genomic_DNA"/>
</dbReference>
<gene>
    <name evidence="1" type="ORF">HK097_000969</name>
</gene>
<dbReference type="AlphaFoldDB" id="A0AAD5X892"/>
<organism evidence="1 2">
    <name type="scientific">Rhizophlyctis rosea</name>
    <dbReference type="NCBI Taxonomy" id="64517"/>
    <lineage>
        <taxon>Eukaryota</taxon>
        <taxon>Fungi</taxon>
        <taxon>Fungi incertae sedis</taxon>
        <taxon>Chytridiomycota</taxon>
        <taxon>Chytridiomycota incertae sedis</taxon>
        <taxon>Chytridiomycetes</taxon>
        <taxon>Rhizophlyctidales</taxon>
        <taxon>Rhizophlyctidaceae</taxon>
        <taxon>Rhizophlyctis</taxon>
    </lineage>
</organism>